<feature type="transmembrane region" description="Helical" evidence="2">
    <location>
        <begin position="63"/>
        <end position="80"/>
    </location>
</feature>
<comment type="caution">
    <text evidence="3">The sequence shown here is derived from an EMBL/GenBank/DDBJ whole genome shotgun (WGS) entry which is preliminary data.</text>
</comment>
<evidence type="ECO:0000313" key="4">
    <source>
        <dbReference type="Proteomes" id="UP001352223"/>
    </source>
</evidence>
<accession>A0ABU6C2E5</accession>
<feature type="region of interest" description="Disordered" evidence="1">
    <location>
        <begin position="95"/>
        <end position="116"/>
    </location>
</feature>
<dbReference type="EMBL" id="JAOZYB010000001">
    <property type="protein sequence ID" value="MEB3958699.1"/>
    <property type="molecule type" value="Genomic_DNA"/>
</dbReference>
<organism evidence="3 4">
    <name type="scientific">Streptomyces kunmingensis</name>
    <dbReference type="NCBI Taxonomy" id="68225"/>
    <lineage>
        <taxon>Bacteria</taxon>
        <taxon>Bacillati</taxon>
        <taxon>Actinomycetota</taxon>
        <taxon>Actinomycetes</taxon>
        <taxon>Kitasatosporales</taxon>
        <taxon>Streptomycetaceae</taxon>
        <taxon>Streptomyces</taxon>
    </lineage>
</organism>
<sequence length="277" mass="29647">MPFTLSHPAAVLPLLRRRPLAASALIAGSLAPDMPYFAASTGIPVNAQSWYEPLLNATTSHSPAGMVTVALPYALTLYGLQRALRRPLKALLPSRAPDARSQPVPPPPRERETSAGGGWRSVLWVPLSLLIGIATHLVWDSFTHGDGYAVSRLALLRDPLVGDLTWARALQHVSTVAGLAALAVHLWRRRPRPDGHGGAGRPASRRVRATRWTFALIAIAGIVDGGRRNLADAHELTRAQAAESLLSGAAKEAGAVLIAALLLYAVVWWSRQARTAL</sequence>
<evidence type="ECO:0000256" key="2">
    <source>
        <dbReference type="SAM" id="Phobius"/>
    </source>
</evidence>
<dbReference type="Pfam" id="PF13803">
    <property type="entry name" value="DUF4184"/>
    <property type="match status" value="1"/>
</dbReference>
<keyword evidence="4" id="KW-1185">Reference proteome</keyword>
<gene>
    <name evidence="3" type="ORF">OKJ48_00265</name>
</gene>
<keyword evidence="2" id="KW-0472">Membrane</keyword>
<name>A0ABU6C2E5_9ACTN</name>
<protein>
    <submittedName>
        <fullName evidence="3">DUF4184 family protein</fullName>
    </submittedName>
</protein>
<keyword evidence="2" id="KW-0812">Transmembrane</keyword>
<feature type="transmembrane region" description="Helical" evidence="2">
    <location>
        <begin position="169"/>
        <end position="188"/>
    </location>
</feature>
<feature type="transmembrane region" description="Helical" evidence="2">
    <location>
        <begin position="121"/>
        <end position="139"/>
    </location>
</feature>
<dbReference type="InterPro" id="IPR025238">
    <property type="entry name" value="DUF4184"/>
</dbReference>
<evidence type="ECO:0000313" key="3">
    <source>
        <dbReference type="EMBL" id="MEB3958699.1"/>
    </source>
</evidence>
<evidence type="ECO:0000256" key="1">
    <source>
        <dbReference type="SAM" id="MobiDB-lite"/>
    </source>
</evidence>
<dbReference type="Proteomes" id="UP001352223">
    <property type="component" value="Unassembled WGS sequence"/>
</dbReference>
<reference evidence="3 4" key="1">
    <citation type="submission" date="2022-10" db="EMBL/GenBank/DDBJ databases">
        <authorList>
            <person name="Xie J."/>
            <person name="Shen N."/>
        </authorList>
    </citation>
    <scope>NUCLEOTIDE SEQUENCE [LARGE SCALE GENOMIC DNA]</scope>
    <source>
        <strain evidence="3 4">DSM 41681</strain>
    </source>
</reference>
<keyword evidence="2" id="KW-1133">Transmembrane helix</keyword>
<feature type="transmembrane region" description="Helical" evidence="2">
    <location>
        <begin position="253"/>
        <end position="270"/>
    </location>
</feature>
<proteinExistence type="predicted"/>
<feature type="transmembrane region" description="Helical" evidence="2">
    <location>
        <begin position="209"/>
        <end position="226"/>
    </location>
</feature>
<dbReference type="RefSeq" id="WP_324765683.1">
    <property type="nucleotide sequence ID" value="NZ_BAAATS010000022.1"/>
</dbReference>